<reference evidence="1 3" key="1">
    <citation type="journal article" date="2019" name="Sci. Rep.">
        <title>Orb-weaving spider Araneus ventricosus genome elucidates the spidroin gene catalogue.</title>
        <authorList>
            <person name="Kono N."/>
            <person name="Nakamura H."/>
            <person name="Ohtoshi R."/>
            <person name="Moran D.A.P."/>
            <person name="Shinohara A."/>
            <person name="Yoshida Y."/>
            <person name="Fujiwara M."/>
            <person name="Mori M."/>
            <person name="Tomita M."/>
            <person name="Arakawa K."/>
        </authorList>
    </citation>
    <scope>NUCLEOTIDE SEQUENCE [LARGE SCALE GENOMIC DNA]</scope>
</reference>
<evidence type="ECO:0000313" key="1">
    <source>
        <dbReference type="EMBL" id="GBO01313.1"/>
    </source>
</evidence>
<sequence>MNYYQKVGNDDVFNEALLNVRGQNRLPFLDSQPYFKKLIKKEVTALFVQSPNKMEIKKKMMLSPTKSDEVGMAIQFITLRKAQNVLKKLNAVSIQKATD</sequence>
<proteinExistence type="predicted"/>
<evidence type="ECO:0000313" key="3">
    <source>
        <dbReference type="Proteomes" id="UP000499080"/>
    </source>
</evidence>
<name>A0A4Y2TL03_ARAVE</name>
<accession>A0A4Y2TL03</accession>
<dbReference type="EMBL" id="BGPR01029510">
    <property type="protein sequence ID" value="GBO01313.1"/>
    <property type="molecule type" value="Genomic_DNA"/>
</dbReference>
<gene>
    <name evidence="1" type="ORF">AVEN_51565_1</name>
    <name evidence="2" type="ORF">AVEN_62448_1</name>
</gene>
<dbReference type="Proteomes" id="UP000499080">
    <property type="component" value="Unassembled WGS sequence"/>
</dbReference>
<dbReference type="EMBL" id="BGPR01029530">
    <property type="protein sequence ID" value="GBO01363.1"/>
    <property type="molecule type" value="Genomic_DNA"/>
</dbReference>
<organism evidence="1 3">
    <name type="scientific">Araneus ventricosus</name>
    <name type="common">Orbweaver spider</name>
    <name type="synonym">Epeira ventricosa</name>
    <dbReference type="NCBI Taxonomy" id="182803"/>
    <lineage>
        <taxon>Eukaryota</taxon>
        <taxon>Metazoa</taxon>
        <taxon>Ecdysozoa</taxon>
        <taxon>Arthropoda</taxon>
        <taxon>Chelicerata</taxon>
        <taxon>Arachnida</taxon>
        <taxon>Araneae</taxon>
        <taxon>Araneomorphae</taxon>
        <taxon>Entelegynae</taxon>
        <taxon>Araneoidea</taxon>
        <taxon>Araneidae</taxon>
        <taxon>Araneus</taxon>
    </lineage>
</organism>
<comment type="caution">
    <text evidence="1">The sequence shown here is derived from an EMBL/GenBank/DDBJ whole genome shotgun (WGS) entry which is preliminary data.</text>
</comment>
<evidence type="ECO:0000313" key="2">
    <source>
        <dbReference type="EMBL" id="GBO01363.1"/>
    </source>
</evidence>
<protein>
    <submittedName>
        <fullName evidence="1">Uncharacterized protein</fullName>
    </submittedName>
</protein>
<keyword evidence="3" id="KW-1185">Reference proteome</keyword>
<dbReference type="AlphaFoldDB" id="A0A4Y2TL03"/>